<name>A0A7Y2E739_UNCEI</name>
<keyword evidence="6 9" id="KW-0460">Magnesium</keyword>
<keyword evidence="7 9" id="KW-0173">Coenzyme A biosynthesis</keyword>
<sequence>MVSSGFSTVRRDLVILLRFSGSRARDLANQEACVRIGVFPGTFDPVTEGHLDIIRRSQKVLDRVVVAVAAAYHKKTLFDLEERKAMLQSSLSETEGVEVVSFDGLLIDFAKQHKASAIIRGLRFISDFEYEFQLALMNRRMNRDIETLFFMPSARFSYLNSSVIKEVVRLGGDVNGLVPDAVIQAMKDRFKS</sequence>
<dbReference type="EMBL" id="JABDJR010000254">
    <property type="protein sequence ID" value="NNF06423.1"/>
    <property type="molecule type" value="Genomic_DNA"/>
</dbReference>
<evidence type="ECO:0000259" key="10">
    <source>
        <dbReference type="Pfam" id="PF01467"/>
    </source>
</evidence>
<organism evidence="11 12">
    <name type="scientific">Eiseniibacteriota bacterium</name>
    <dbReference type="NCBI Taxonomy" id="2212470"/>
    <lineage>
        <taxon>Bacteria</taxon>
        <taxon>Candidatus Eiseniibacteriota</taxon>
    </lineage>
</organism>
<protein>
    <recommendedName>
        <fullName evidence="9">Phosphopantetheine adenylyltransferase</fullName>
        <ecNumber evidence="9">2.7.7.3</ecNumber>
    </recommendedName>
    <alternativeName>
        <fullName evidence="9">Dephospho-CoA pyrophosphorylase</fullName>
    </alternativeName>
    <alternativeName>
        <fullName evidence="9">Pantetheine-phosphate adenylyltransferase</fullName>
        <shortName evidence="9">PPAT</shortName>
    </alternativeName>
</protein>
<dbReference type="UniPathway" id="UPA00241">
    <property type="reaction ID" value="UER00355"/>
</dbReference>
<evidence type="ECO:0000256" key="3">
    <source>
        <dbReference type="ARBA" id="ARBA00022695"/>
    </source>
</evidence>
<feature type="binding site" evidence="9">
    <location>
        <position position="106"/>
    </location>
    <ligand>
        <name>substrate</name>
    </ligand>
</feature>
<dbReference type="InterPro" id="IPR014729">
    <property type="entry name" value="Rossmann-like_a/b/a_fold"/>
</dbReference>
<evidence type="ECO:0000256" key="6">
    <source>
        <dbReference type="ARBA" id="ARBA00022842"/>
    </source>
</evidence>
<feature type="binding site" evidence="9">
    <location>
        <begin position="156"/>
        <end position="162"/>
    </location>
    <ligand>
        <name>ATP</name>
        <dbReference type="ChEBI" id="CHEBI:30616"/>
    </ligand>
</feature>
<dbReference type="GO" id="GO:0015937">
    <property type="term" value="P:coenzyme A biosynthetic process"/>
    <property type="evidence" value="ECO:0007669"/>
    <property type="project" value="UniProtKB-UniRule"/>
</dbReference>
<feature type="binding site" evidence="9">
    <location>
        <begin position="42"/>
        <end position="43"/>
    </location>
    <ligand>
        <name>ATP</name>
        <dbReference type="ChEBI" id="CHEBI:30616"/>
    </ligand>
</feature>
<evidence type="ECO:0000313" key="12">
    <source>
        <dbReference type="Proteomes" id="UP000547674"/>
    </source>
</evidence>
<dbReference type="GO" id="GO:0005524">
    <property type="term" value="F:ATP binding"/>
    <property type="evidence" value="ECO:0007669"/>
    <property type="project" value="UniProtKB-KW"/>
</dbReference>
<dbReference type="PANTHER" id="PTHR21342:SF1">
    <property type="entry name" value="PHOSPHOPANTETHEINE ADENYLYLTRANSFERASE"/>
    <property type="match status" value="1"/>
</dbReference>
<evidence type="ECO:0000313" key="11">
    <source>
        <dbReference type="EMBL" id="NNF06423.1"/>
    </source>
</evidence>
<reference evidence="11 12" key="1">
    <citation type="submission" date="2020-03" db="EMBL/GenBank/DDBJ databases">
        <title>Metabolic flexibility allows generalist bacteria to become dominant in a frequently disturbed ecosystem.</title>
        <authorList>
            <person name="Chen Y.-J."/>
            <person name="Leung P.M."/>
            <person name="Bay S.K."/>
            <person name="Hugenholtz P."/>
            <person name="Kessler A.J."/>
            <person name="Shelley G."/>
            <person name="Waite D.W."/>
            <person name="Cook P.L."/>
            <person name="Greening C."/>
        </authorList>
    </citation>
    <scope>NUCLEOTIDE SEQUENCE [LARGE SCALE GENOMIC DNA]</scope>
    <source>
        <strain evidence="11">SS_bin_28</strain>
    </source>
</reference>
<evidence type="ECO:0000256" key="2">
    <source>
        <dbReference type="ARBA" id="ARBA00022679"/>
    </source>
</evidence>
<dbReference type="HAMAP" id="MF_00151">
    <property type="entry name" value="PPAT_bact"/>
    <property type="match status" value="1"/>
</dbReference>
<dbReference type="CDD" id="cd02163">
    <property type="entry name" value="PPAT"/>
    <property type="match status" value="1"/>
</dbReference>
<dbReference type="SUPFAM" id="SSF52374">
    <property type="entry name" value="Nucleotidylyl transferase"/>
    <property type="match status" value="1"/>
</dbReference>
<dbReference type="Gene3D" id="3.40.50.620">
    <property type="entry name" value="HUPs"/>
    <property type="match status" value="1"/>
</dbReference>
<evidence type="ECO:0000256" key="7">
    <source>
        <dbReference type="ARBA" id="ARBA00022993"/>
    </source>
</evidence>
<accession>A0A7Y2E739</accession>
<dbReference type="NCBIfam" id="TIGR00125">
    <property type="entry name" value="cyt_tran_rel"/>
    <property type="match status" value="1"/>
</dbReference>
<evidence type="ECO:0000256" key="4">
    <source>
        <dbReference type="ARBA" id="ARBA00022741"/>
    </source>
</evidence>
<feature type="binding site" evidence="9">
    <location>
        <position position="50"/>
    </location>
    <ligand>
        <name>ATP</name>
        <dbReference type="ChEBI" id="CHEBI:30616"/>
    </ligand>
</feature>
<dbReference type="GO" id="GO:0004595">
    <property type="term" value="F:pantetheine-phosphate adenylyltransferase activity"/>
    <property type="evidence" value="ECO:0007669"/>
    <property type="project" value="UniProtKB-UniRule"/>
</dbReference>
<feature type="site" description="Transition state stabilizer" evidence="9">
    <location>
        <position position="50"/>
    </location>
</feature>
<dbReference type="GO" id="GO:0005737">
    <property type="term" value="C:cytoplasm"/>
    <property type="evidence" value="ECO:0007669"/>
    <property type="project" value="UniProtKB-SubCell"/>
</dbReference>
<proteinExistence type="inferred from homology"/>
<feature type="binding site" evidence="9">
    <location>
        <position position="74"/>
    </location>
    <ligand>
        <name>substrate</name>
    </ligand>
</feature>
<comment type="cofactor">
    <cofactor evidence="9">
        <name>Mg(2+)</name>
        <dbReference type="ChEBI" id="CHEBI:18420"/>
    </cofactor>
</comment>
<dbReference type="InterPro" id="IPR001980">
    <property type="entry name" value="PPAT"/>
</dbReference>
<dbReference type="Proteomes" id="UP000547674">
    <property type="component" value="Unassembled WGS sequence"/>
</dbReference>
<comment type="subunit">
    <text evidence="9">Homohexamer.</text>
</comment>
<keyword evidence="4 9" id="KW-0547">Nucleotide-binding</keyword>
<comment type="caution">
    <text evidence="11">The sequence shown here is derived from an EMBL/GenBank/DDBJ whole genome shotgun (WGS) entry which is preliminary data.</text>
</comment>
<feature type="binding site" evidence="9">
    <location>
        <position position="120"/>
    </location>
    <ligand>
        <name>substrate</name>
    </ligand>
</feature>
<keyword evidence="1 9" id="KW-0963">Cytoplasm</keyword>
<dbReference type="PRINTS" id="PR01020">
    <property type="entry name" value="LPSBIOSNTHSS"/>
</dbReference>
<evidence type="ECO:0000256" key="9">
    <source>
        <dbReference type="HAMAP-Rule" id="MF_00151"/>
    </source>
</evidence>
<feature type="domain" description="Cytidyltransferase-like" evidence="10">
    <location>
        <begin position="38"/>
        <end position="166"/>
    </location>
</feature>
<keyword evidence="5 9" id="KW-0067">ATP-binding</keyword>
<keyword evidence="2 9" id="KW-0808">Transferase</keyword>
<comment type="subcellular location">
    <subcellularLocation>
        <location evidence="9">Cytoplasm</location>
    </subcellularLocation>
</comment>
<gene>
    <name evidence="9 11" type="primary">coaD</name>
    <name evidence="11" type="ORF">HKN21_06655</name>
</gene>
<dbReference type="InterPro" id="IPR004821">
    <property type="entry name" value="Cyt_trans-like"/>
</dbReference>
<evidence type="ECO:0000256" key="5">
    <source>
        <dbReference type="ARBA" id="ARBA00022840"/>
    </source>
</evidence>
<feature type="binding site" evidence="9">
    <location>
        <position position="42"/>
    </location>
    <ligand>
        <name>substrate</name>
    </ligand>
</feature>
<dbReference type="EC" id="2.7.7.3" evidence="9"/>
<evidence type="ECO:0000256" key="8">
    <source>
        <dbReference type="ARBA" id="ARBA00029346"/>
    </source>
</evidence>
<comment type="pathway">
    <text evidence="9">Cofactor biosynthesis; coenzyme A biosynthesis; CoA from (R)-pantothenate: step 4/5.</text>
</comment>
<keyword evidence="3 9" id="KW-0548">Nucleotidyltransferase</keyword>
<feature type="binding site" evidence="9">
    <location>
        <begin position="121"/>
        <end position="123"/>
    </location>
    <ligand>
        <name>ATP</name>
        <dbReference type="ChEBI" id="CHEBI:30616"/>
    </ligand>
</feature>
<comment type="function">
    <text evidence="9">Reversibly transfers an adenylyl group from ATP to 4'-phosphopantetheine, yielding dephospho-CoA (dPCoA) and pyrophosphate.</text>
</comment>
<comment type="similarity">
    <text evidence="9">Belongs to the bacterial CoaD family.</text>
</comment>
<dbReference type="Pfam" id="PF01467">
    <property type="entry name" value="CTP_transf_like"/>
    <property type="match status" value="1"/>
</dbReference>
<dbReference type="AlphaFoldDB" id="A0A7Y2E739"/>
<comment type="catalytic activity">
    <reaction evidence="8 9">
        <text>(R)-4'-phosphopantetheine + ATP + H(+) = 3'-dephospho-CoA + diphosphate</text>
        <dbReference type="Rhea" id="RHEA:19801"/>
        <dbReference type="ChEBI" id="CHEBI:15378"/>
        <dbReference type="ChEBI" id="CHEBI:30616"/>
        <dbReference type="ChEBI" id="CHEBI:33019"/>
        <dbReference type="ChEBI" id="CHEBI:57328"/>
        <dbReference type="ChEBI" id="CHEBI:61723"/>
        <dbReference type="EC" id="2.7.7.3"/>
    </reaction>
</comment>
<feature type="binding site" evidence="9">
    <location>
        <position position="131"/>
    </location>
    <ligand>
        <name>ATP</name>
        <dbReference type="ChEBI" id="CHEBI:30616"/>
    </ligand>
</feature>
<dbReference type="NCBIfam" id="TIGR01510">
    <property type="entry name" value="coaD_prev_kdtB"/>
    <property type="match status" value="1"/>
</dbReference>
<evidence type="ECO:0000256" key="1">
    <source>
        <dbReference type="ARBA" id="ARBA00022490"/>
    </source>
</evidence>
<dbReference type="PANTHER" id="PTHR21342">
    <property type="entry name" value="PHOSPHOPANTETHEINE ADENYLYLTRANSFERASE"/>
    <property type="match status" value="1"/>
</dbReference>